<protein>
    <submittedName>
        <fullName evidence="1">Uncharacterized protein</fullName>
    </submittedName>
</protein>
<organism evidence="1 2">
    <name type="scientific">Mycobacterium tuberculosis CAS/NITR204</name>
    <dbReference type="NCBI Taxonomy" id="1310114"/>
    <lineage>
        <taxon>Bacteria</taxon>
        <taxon>Bacillati</taxon>
        <taxon>Actinomycetota</taxon>
        <taxon>Actinomycetes</taxon>
        <taxon>Mycobacteriales</taxon>
        <taxon>Mycobacteriaceae</taxon>
        <taxon>Mycobacterium</taxon>
        <taxon>Mycobacterium tuberculosis complex</taxon>
    </lineage>
</organism>
<dbReference type="AlphaFoldDB" id="R4MHL6"/>
<evidence type="ECO:0000313" key="2">
    <source>
        <dbReference type="Proteomes" id="UP000013548"/>
    </source>
</evidence>
<name>R4MHL6_MYCTX</name>
<sequence>MFAECINRAPGLPLGKIVKIEPQPLRAKISFWFDRKYRVPADAAAAILSPQLVTGRAIQLPAVCQAGRPWPTAQ</sequence>
<reference evidence="1 2" key="1">
    <citation type="journal article" date="2013" name="Genome Announc.">
        <title>Whole-Genome Sequences of Four Clinical Isolates of Mycobacterium tuberculosis from Tamil Nadu, South India.</title>
        <authorList>
            <person name="Narayanan S."/>
            <person name="Deshpande U."/>
        </authorList>
    </citation>
    <scope>NUCLEOTIDE SEQUENCE [LARGE SCALE GENOMIC DNA]</scope>
    <source>
        <strain evidence="1 2">CAS/NITR204</strain>
    </source>
</reference>
<dbReference type="HOGENOM" id="CLU_2684010_0_0_11"/>
<proteinExistence type="predicted"/>
<dbReference type="PATRIC" id="fig|1310114.3.peg.2858"/>
<dbReference type="KEGG" id="mtuc:J113_13580"/>
<dbReference type="EMBL" id="CP005386">
    <property type="protein sequence ID" value="AGL27421.1"/>
    <property type="molecule type" value="Genomic_DNA"/>
</dbReference>
<dbReference type="BioCyc" id="MTUB1310114:G13A2-1987-MONOMER"/>
<evidence type="ECO:0000313" key="1">
    <source>
        <dbReference type="EMBL" id="AGL27421.1"/>
    </source>
</evidence>
<gene>
    <name evidence="1" type="ORF">J113_13580</name>
</gene>
<dbReference type="Proteomes" id="UP000013548">
    <property type="component" value="Chromosome"/>
</dbReference>
<accession>R4MHL6</accession>